<dbReference type="InterPro" id="IPR051335">
    <property type="entry name" value="Alanyl-tRNA_Editing_Enzymes"/>
</dbReference>
<organism evidence="6 7">
    <name type="scientific">Candidatus Egerieimonas intestinavium</name>
    <dbReference type="NCBI Taxonomy" id="2840777"/>
    <lineage>
        <taxon>Bacteria</taxon>
        <taxon>Bacillati</taxon>
        <taxon>Bacillota</taxon>
        <taxon>Clostridia</taxon>
        <taxon>Lachnospirales</taxon>
        <taxon>Lachnospiraceae</taxon>
        <taxon>Lachnospiraceae incertae sedis</taxon>
        <taxon>Candidatus Egerieimonas</taxon>
    </lineage>
</organism>
<dbReference type="PANTHER" id="PTHR43462">
    <property type="entry name" value="ALANYL-TRNA EDITING PROTEIN"/>
    <property type="match status" value="1"/>
</dbReference>
<dbReference type="Pfam" id="PF07973">
    <property type="entry name" value="tRNA_SAD"/>
    <property type="match status" value="1"/>
</dbReference>
<dbReference type="SMART" id="SM00863">
    <property type="entry name" value="tRNA_SAD"/>
    <property type="match status" value="1"/>
</dbReference>
<dbReference type="Gene3D" id="3.30.980.10">
    <property type="entry name" value="Threonyl-trna Synthetase, Chain A, domain 2"/>
    <property type="match status" value="1"/>
</dbReference>
<evidence type="ECO:0000256" key="2">
    <source>
        <dbReference type="ARBA" id="ARBA00004496"/>
    </source>
</evidence>
<evidence type="ECO:0000256" key="1">
    <source>
        <dbReference type="ARBA" id="ARBA00001947"/>
    </source>
</evidence>
<sequence length="401" mass="44955">MEPTRKLYENDSYKKEFSARVLDCQQKGDAWELLLEATGFFPEGGGQGADRGILCPVSAEASESQESVRVLDVHIRQGLIYHTCSGPINPGTPVEGRLDWTLRYSNMQQHTGEHIVSGIAHKAFGVNNVGFHLGSQAVTLDFDKPLTEEQIDWLEEAANRSVWENHPVQVSYPDARQLQNLDYRSKIEIEGQVRIVTIQDVDVCACCAPHVLNTGEIGLIKVISHQKYKGGVRLSILCGDRALREVRQNQRQIAQISALLSVKPEAVAQGVEHLHRECQETKFRYVELQTARMLDQIRHLPAEQENVCLFVPELDVPAIRRAVNAMQEEHPGYCGIFVGSDQAGYRYQIVSKTQDSRLAGEALKRHFACRGGGKADMIQGQITGTREEIQRIFSSLELQKK</sequence>
<evidence type="ECO:0000259" key="5">
    <source>
        <dbReference type="PROSITE" id="PS50860"/>
    </source>
</evidence>
<comment type="subcellular location">
    <subcellularLocation>
        <location evidence="2">Cytoplasm</location>
    </subcellularLocation>
</comment>
<dbReference type="GO" id="GO:0006419">
    <property type="term" value="P:alanyl-tRNA aminoacylation"/>
    <property type="evidence" value="ECO:0007669"/>
    <property type="project" value="InterPro"/>
</dbReference>
<comment type="caution">
    <text evidence="6">The sequence shown here is derived from an EMBL/GenBank/DDBJ whole genome shotgun (WGS) entry which is preliminary data.</text>
</comment>
<reference evidence="6" key="1">
    <citation type="submission" date="2020-10" db="EMBL/GenBank/DDBJ databases">
        <authorList>
            <person name="Gilroy R."/>
        </authorList>
    </citation>
    <scope>NUCLEOTIDE SEQUENCE</scope>
    <source>
        <strain evidence="6">ChiSxjej1B13-7041</strain>
    </source>
</reference>
<dbReference type="GO" id="GO:0005737">
    <property type="term" value="C:cytoplasm"/>
    <property type="evidence" value="ECO:0007669"/>
    <property type="project" value="UniProtKB-SubCell"/>
</dbReference>
<dbReference type="PANTHER" id="PTHR43462:SF1">
    <property type="entry name" value="ALANYL-TRNA EDITING PROTEIN AARSD1"/>
    <property type="match status" value="1"/>
</dbReference>
<keyword evidence="3" id="KW-0479">Metal-binding</keyword>
<evidence type="ECO:0000256" key="3">
    <source>
        <dbReference type="ARBA" id="ARBA00022723"/>
    </source>
</evidence>
<dbReference type="Gene3D" id="2.40.30.130">
    <property type="match status" value="1"/>
</dbReference>
<protein>
    <submittedName>
        <fullName evidence="6">Alanyl-tRNA editing protein</fullName>
    </submittedName>
</protein>
<name>A0A9D1EL66_9FIRM</name>
<dbReference type="SUPFAM" id="SSF55186">
    <property type="entry name" value="ThrRS/AlaRS common domain"/>
    <property type="match status" value="1"/>
</dbReference>
<dbReference type="AlphaFoldDB" id="A0A9D1EL66"/>
<dbReference type="GO" id="GO:0004813">
    <property type="term" value="F:alanine-tRNA ligase activity"/>
    <property type="evidence" value="ECO:0007669"/>
    <property type="project" value="InterPro"/>
</dbReference>
<dbReference type="Proteomes" id="UP000886841">
    <property type="component" value="Unassembled WGS sequence"/>
</dbReference>
<feature type="domain" description="Alanyl-transfer RNA synthetases family profile" evidence="5">
    <location>
        <begin position="1"/>
        <end position="248"/>
    </location>
</feature>
<reference evidence="6" key="2">
    <citation type="journal article" date="2021" name="PeerJ">
        <title>Extensive microbial diversity within the chicken gut microbiome revealed by metagenomics and culture.</title>
        <authorList>
            <person name="Gilroy R."/>
            <person name="Ravi A."/>
            <person name="Getino M."/>
            <person name="Pursley I."/>
            <person name="Horton D.L."/>
            <person name="Alikhan N.F."/>
            <person name="Baker D."/>
            <person name="Gharbi K."/>
            <person name="Hall N."/>
            <person name="Watson M."/>
            <person name="Adriaenssens E.M."/>
            <person name="Foster-Nyarko E."/>
            <person name="Jarju S."/>
            <person name="Secka A."/>
            <person name="Antonio M."/>
            <person name="Oren A."/>
            <person name="Chaudhuri R.R."/>
            <person name="La Ragione R."/>
            <person name="Hildebrand F."/>
            <person name="Pallen M.J."/>
        </authorList>
    </citation>
    <scope>NUCLEOTIDE SEQUENCE</scope>
    <source>
        <strain evidence="6">ChiSxjej1B13-7041</strain>
    </source>
</reference>
<dbReference type="GO" id="GO:0046872">
    <property type="term" value="F:metal ion binding"/>
    <property type="evidence" value="ECO:0007669"/>
    <property type="project" value="UniProtKB-KW"/>
</dbReference>
<keyword evidence="4" id="KW-0862">Zinc</keyword>
<evidence type="ECO:0000313" key="6">
    <source>
        <dbReference type="EMBL" id="HIR93619.1"/>
    </source>
</evidence>
<dbReference type="InterPro" id="IPR009000">
    <property type="entry name" value="Transl_B-barrel_sf"/>
</dbReference>
<dbReference type="GO" id="GO:0005524">
    <property type="term" value="F:ATP binding"/>
    <property type="evidence" value="ECO:0007669"/>
    <property type="project" value="InterPro"/>
</dbReference>
<dbReference type="GO" id="GO:0003676">
    <property type="term" value="F:nucleic acid binding"/>
    <property type="evidence" value="ECO:0007669"/>
    <property type="project" value="InterPro"/>
</dbReference>
<evidence type="ECO:0000313" key="7">
    <source>
        <dbReference type="Proteomes" id="UP000886841"/>
    </source>
</evidence>
<dbReference type="EMBL" id="DVHU01000082">
    <property type="protein sequence ID" value="HIR93619.1"/>
    <property type="molecule type" value="Genomic_DNA"/>
</dbReference>
<dbReference type="InterPro" id="IPR018163">
    <property type="entry name" value="Thr/Ala-tRNA-synth_IIc_edit"/>
</dbReference>
<comment type="cofactor">
    <cofactor evidence="1">
        <name>Zn(2+)</name>
        <dbReference type="ChEBI" id="CHEBI:29105"/>
    </cofactor>
</comment>
<dbReference type="InterPro" id="IPR018165">
    <property type="entry name" value="Ala-tRNA-synth_IIc_core"/>
</dbReference>
<gene>
    <name evidence="6" type="ORF">IAB98_09405</name>
</gene>
<proteinExistence type="predicted"/>
<dbReference type="SUPFAM" id="SSF50447">
    <property type="entry name" value="Translation proteins"/>
    <property type="match status" value="1"/>
</dbReference>
<evidence type="ECO:0000256" key="4">
    <source>
        <dbReference type="ARBA" id="ARBA00022833"/>
    </source>
</evidence>
<dbReference type="PROSITE" id="PS50860">
    <property type="entry name" value="AA_TRNA_LIGASE_II_ALA"/>
    <property type="match status" value="1"/>
</dbReference>
<dbReference type="GO" id="GO:0002161">
    <property type="term" value="F:aminoacyl-tRNA deacylase activity"/>
    <property type="evidence" value="ECO:0007669"/>
    <property type="project" value="UniProtKB-ARBA"/>
</dbReference>
<accession>A0A9D1EL66</accession>
<dbReference type="InterPro" id="IPR012947">
    <property type="entry name" value="tRNA_SAD"/>
</dbReference>